<evidence type="ECO:0008006" key="3">
    <source>
        <dbReference type="Google" id="ProtNLM"/>
    </source>
</evidence>
<proteinExistence type="predicted"/>
<keyword evidence="2" id="KW-1185">Reference proteome</keyword>
<dbReference type="Pfam" id="PF09797">
    <property type="entry name" value="NatB_MDM20"/>
    <property type="match status" value="1"/>
</dbReference>
<gene>
    <name evidence="1" type="ORF">CDCA_CDCA18G4609</name>
</gene>
<reference evidence="1 2" key="1">
    <citation type="submission" date="2022-07" db="EMBL/GenBank/DDBJ databases">
        <title>Genome-wide signatures of adaptation to extreme environments.</title>
        <authorList>
            <person name="Cho C.H."/>
            <person name="Yoon H.S."/>
        </authorList>
    </citation>
    <scope>NUCLEOTIDE SEQUENCE [LARGE SCALE GENOMIC DNA]</scope>
    <source>
        <strain evidence="1 2">DBV 063 E5</strain>
    </source>
</reference>
<accession>A0AAV9J208</accession>
<evidence type="ECO:0000313" key="1">
    <source>
        <dbReference type="EMBL" id="KAK4538584.1"/>
    </source>
</evidence>
<dbReference type="AlphaFoldDB" id="A0AAV9J208"/>
<dbReference type="EMBL" id="JANCYW010000018">
    <property type="protein sequence ID" value="KAK4538584.1"/>
    <property type="molecule type" value="Genomic_DNA"/>
</dbReference>
<organism evidence="1 2">
    <name type="scientific">Cyanidium caldarium</name>
    <name type="common">Red alga</name>
    <dbReference type="NCBI Taxonomy" id="2771"/>
    <lineage>
        <taxon>Eukaryota</taxon>
        <taxon>Rhodophyta</taxon>
        <taxon>Bangiophyceae</taxon>
        <taxon>Cyanidiales</taxon>
        <taxon>Cyanidiaceae</taxon>
        <taxon>Cyanidium</taxon>
    </lineage>
</organism>
<evidence type="ECO:0000313" key="2">
    <source>
        <dbReference type="Proteomes" id="UP001301350"/>
    </source>
</evidence>
<protein>
    <recommendedName>
        <fullName evidence="3">Nuclear pore complex protein Nup85</fullName>
    </recommendedName>
</protein>
<sequence>MPLPATLLEASLQRVRVQWAAVQRHGSRAALSAADACDRGDWPRALRLIEEALRKESALADRANAECVMELRSALVVAKALSGAASEALHLADQCLGESMRDSASGSGVGVMNVSSLSNLSCFYWAIAPSQAWESGRWIGGDGVSALARAAEEVFGASASTTGWNEVLRLYVVALLSGGHAQAVRMATRLSRMLAASEMGEQAAALALSYQAVAHFLSSPGLLTHHARWEDDPSLAGNVIADAGAFPEWRRRLMTRLCAAALASLSQAAVCSPSSTTAATLLQPDLWHFVLRLHAAAGECSAPLVWLGDDGEEGSEGASRDGKATTTIQSAVRSLLRLPWEREALLAEWRYRRWKGTPATHAAYALRRQAAAIAYLQLLRGILEDAQLRHVDDWVYWQRALELCGRESAADARTLSELLCRATSANAARARLTCSGRAGAGEPFAEQLLEYFVRYGDRPCCRYELLPGVRALCASNTGGEAAARWFQRCDALLPSLTPAHHCTRWWLQYWAWCDELGADAAASTRSCIDSLADAIGQVGRWSAQGPQPSPPVSTEVTAADDLLLLYALWVARSAPQATPAHLLSAVVVLRAALRGSPHHTPLRLASIGLYNALNAPCLARREFDALDCKYLQWDTLGYLLGDAVDMLPGVDGTKMGVASGAGGGGKSARCGTRRAVSPTISSPESPCVWQCVEALAIDNVLEVPPYIVSALRSGTLDTAVDLVLLHRRVAASVRVQEARVQRALEAAMRAGRADPRSWCRAGRAGNRRQKVASASDPETLNGLAGRLSTAVSVSEETPMVDNSDWRVLRFLFGCRCEPSTSLGEDGRHGADEGHVCACRVPSAPHFVDGMQRRWIRLRQLLLAGARGQFADQTALASAYAALGEADAIDAAAGDWAAAAAAAAAATAPLDYGQRREALVECVHQVEACVQALVASAEEPDGDTPASPLQRLIGEESDTAPWTDRQRYVEMRRLFWVTLAQVIRVRWTATAGDSLPGEGRGARGVSRKTPLPEWAQQLTQRAKRLCTEAAHQQQQQQQHLSDASYLLRLRPLQGSVWPTEADMRGEVRQVLTDLHAARSTTHTLLQQYQQAIQGWCQWCAAAAVAASE</sequence>
<name>A0AAV9J208_CYACA</name>
<dbReference type="InterPro" id="IPR019183">
    <property type="entry name" value="NAA25_NatB_aux_su"/>
</dbReference>
<comment type="caution">
    <text evidence="1">The sequence shown here is derived from an EMBL/GenBank/DDBJ whole genome shotgun (WGS) entry which is preliminary data.</text>
</comment>
<dbReference type="Proteomes" id="UP001301350">
    <property type="component" value="Unassembled WGS sequence"/>
</dbReference>